<name>A0A815L442_9BILA</name>
<dbReference type="AlphaFoldDB" id="A0A815L442"/>
<evidence type="ECO:0000313" key="2">
    <source>
        <dbReference type="Proteomes" id="UP000663870"/>
    </source>
</evidence>
<accession>A0A815L442</accession>
<gene>
    <name evidence="1" type="ORF">JXQ802_LOCUS34879</name>
</gene>
<dbReference type="Proteomes" id="UP000663870">
    <property type="component" value="Unassembled WGS sequence"/>
</dbReference>
<sequence>MIIFVTDSSTNCSKPTLQSNQPAIQITEYFDFSSRLPSNNNNNFSKPFEENDIDMESNVLSNVNDKIDDDI</sequence>
<keyword evidence="2" id="KW-1185">Reference proteome</keyword>
<organism evidence="1 2">
    <name type="scientific">Rotaria sordida</name>
    <dbReference type="NCBI Taxonomy" id="392033"/>
    <lineage>
        <taxon>Eukaryota</taxon>
        <taxon>Metazoa</taxon>
        <taxon>Spiralia</taxon>
        <taxon>Gnathifera</taxon>
        <taxon>Rotifera</taxon>
        <taxon>Eurotatoria</taxon>
        <taxon>Bdelloidea</taxon>
        <taxon>Philodinida</taxon>
        <taxon>Philodinidae</taxon>
        <taxon>Rotaria</taxon>
    </lineage>
</organism>
<proteinExistence type="predicted"/>
<protein>
    <submittedName>
        <fullName evidence="1">Uncharacterized protein</fullName>
    </submittedName>
</protein>
<comment type="caution">
    <text evidence="1">The sequence shown here is derived from an EMBL/GenBank/DDBJ whole genome shotgun (WGS) entry which is preliminary data.</text>
</comment>
<reference evidence="1" key="1">
    <citation type="submission" date="2021-02" db="EMBL/GenBank/DDBJ databases">
        <authorList>
            <person name="Nowell W R."/>
        </authorList>
    </citation>
    <scope>NUCLEOTIDE SEQUENCE</scope>
</reference>
<evidence type="ECO:0000313" key="1">
    <source>
        <dbReference type="EMBL" id="CAF1404039.1"/>
    </source>
</evidence>
<dbReference type="EMBL" id="CAJNOL010001688">
    <property type="protein sequence ID" value="CAF1404039.1"/>
    <property type="molecule type" value="Genomic_DNA"/>
</dbReference>